<keyword evidence="3" id="KW-1185">Reference proteome</keyword>
<evidence type="ECO:0000313" key="2">
    <source>
        <dbReference type="EMBL" id="RKO83878.1"/>
    </source>
</evidence>
<evidence type="ECO:0000313" key="3">
    <source>
        <dbReference type="Proteomes" id="UP000269721"/>
    </source>
</evidence>
<dbReference type="AlphaFoldDB" id="A0A4P9VZQ8"/>
<organism evidence="2 3">
    <name type="scientific">Blyttiomyces helicus</name>
    <dbReference type="NCBI Taxonomy" id="388810"/>
    <lineage>
        <taxon>Eukaryota</taxon>
        <taxon>Fungi</taxon>
        <taxon>Fungi incertae sedis</taxon>
        <taxon>Chytridiomycota</taxon>
        <taxon>Chytridiomycota incertae sedis</taxon>
        <taxon>Chytridiomycetes</taxon>
        <taxon>Chytridiomycetes incertae sedis</taxon>
        <taxon>Blyttiomyces</taxon>
    </lineage>
</organism>
<reference evidence="3" key="1">
    <citation type="journal article" date="2018" name="Nat. Microbiol.">
        <title>Leveraging single-cell genomics to expand the fungal tree of life.</title>
        <authorList>
            <person name="Ahrendt S.R."/>
            <person name="Quandt C.A."/>
            <person name="Ciobanu D."/>
            <person name="Clum A."/>
            <person name="Salamov A."/>
            <person name="Andreopoulos B."/>
            <person name="Cheng J.F."/>
            <person name="Woyke T."/>
            <person name="Pelin A."/>
            <person name="Henrissat B."/>
            <person name="Reynolds N.K."/>
            <person name="Benny G.L."/>
            <person name="Smith M.E."/>
            <person name="James T.Y."/>
            <person name="Grigoriev I.V."/>
        </authorList>
    </citation>
    <scope>NUCLEOTIDE SEQUENCE [LARGE SCALE GENOMIC DNA]</scope>
</reference>
<accession>A0A4P9VZQ8</accession>
<gene>
    <name evidence="2" type="ORF">BDK51DRAFT_52056</name>
</gene>
<evidence type="ECO:0000256" key="1">
    <source>
        <dbReference type="SAM" id="MobiDB-lite"/>
    </source>
</evidence>
<protein>
    <submittedName>
        <fullName evidence="2">Uncharacterized protein</fullName>
    </submittedName>
</protein>
<dbReference type="EMBL" id="ML000738">
    <property type="protein sequence ID" value="RKO83878.1"/>
    <property type="molecule type" value="Genomic_DNA"/>
</dbReference>
<dbReference type="Proteomes" id="UP000269721">
    <property type="component" value="Unassembled WGS sequence"/>
</dbReference>
<proteinExistence type="predicted"/>
<feature type="compositionally biased region" description="Polar residues" evidence="1">
    <location>
        <begin position="37"/>
        <end position="62"/>
    </location>
</feature>
<sequence length="145" mass="15937">MKTRADATSPRPPEDRGGIENANAPPTPRRKRDTHPSETPMQVQVVNPRHTTASNPQGSSLPKSPAQVCQRICWVKSRPELSLDDSGPNANIKEVPAQEKLCRVPHPTTRSKAAGARLSGQVPPRVQSWKRGVDLVDEMLIEAKR</sequence>
<feature type="region of interest" description="Disordered" evidence="1">
    <location>
        <begin position="1"/>
        <end position="65"/>
    </location>
</feature>
<name>A0A4P9VZQ8_9FUNG</name>